<keyword evidence="7" id="KW-0805">Transcription regulation</keyword>
<name>G1N7L9_MELGA</name>
<keyword evidence="3" id="KW-0479">Metal-binding</keyword>
<dbReference type="InterPro" id="IPR036236">
    <property type="entry name" value="Znf_C2H2_sf"/>
</dbReference>
<keyword evidence="19" id="KW-1185">Reference proteome</keyword>
<keyword evidence="9" id="KW-0010">Activator</keyword>
<reference evidence="18" key="3">
    <citation type="submission" date="2025-09" db="UniProtKB">
        <authorList>
            <consortium name="Ensembl"/>
        </authorList>
    </citation>
    <scope>IDENTIFICATION</scope>
</reference>
<evidence type="ECO:0000256" key="1">
    <source>
        <dbReference type="ARBA" id="ARBA00004123"/>
    </source>
</evidence>
<feature type="domain" description="C2H2-type" evidence="17">
    <location>
        <begin position="691"/>
        <end position="718"/>
    </location>
</feature>
<dbReference type="PROSITE" id="PS50157">
    <property type="entry name" value="ZINC_FINGER_C2H2_2"/>
    <property type="match status" value="3"/>
</dbReference>
<comment type="similarity">
    <text evidence="12">Belongs to the Sp1 C2H2-type zinc-finger protein family.</text>
</comment>
<evidence type="ECO:0000313" key="18">
    <source>
        <dbReference type="Ensembl" id="ENSMGAP00000008219.3"/>
    </source>
</evidence>
<evidence type="ECO:0000256" key="10">
    <source>
        <dbReference type="ARBA" id="ARBA00023163"/>
    </source>
</evidence>
<dbReference type="PROSITE" id="PS00028">
    <property type="entry name" value="ZINC_FINGER_C2H2_1"/>
    <property type="match status" value="3"/>
</dbReference>
<dbReference type="PANTHER" id="PTHR23235:SF1">
    <property type="entry name" value="TRANSCRIPTION FACTOR SP2"/>
    <property type="match status" value="1"/>
</dbReference>
<feature type="region of interest" description="Disordered" evidence="16">
    <location>
        <begin position="487"/>
        <end position="519"/>
    </location>
</feature>
<keyword evidence="11" id="KW-0539">Nucleus</keyword>
<evidence type="ECO:0000256" key="6">
    <source>
        <dbReference type="ARBA" id="ARBA00022833"/>
    </source>
</evidence>
<gene>
    <name evidence="18" type="primary">SP2</name>
</gene>
<feature type="domain" description="C2H2-type" evidence="17">
    <location>
        <begin position="631"/>
        <end position="660"/>
    </location>
</feature>
<feature type="region of interest" description="Disordered" evidence="16">
    <location>
        <begin position="341"/>
        <end position="369"/>
    </location>
</feature>
<dbReference type="InterPro" id="IPR013087">
    <property type="entry name" value="Znf_C2H2_type"/>
</dbReference>
<dbReference type="PANTHER" id="PTHR23235">
    <property type="entry name" value="KRUEPPEL-LIKE TRANSCRIPTION FACTOR"/>
    <property type="match status" value="1"/>
</dbReference>
<sequence length="719" mass="76334">MQGDPSPSPDPGCSTPMGRGGWWGCSPQVPQLLGIDVFPMRGAHGSTSHIPLLQGLVPASPFLWDWWNGNRSILMRALVPLIAVGLAPCNSSLHQCLWIPRGTPWDTKTWPRVCCRARIRSSDSMAATAAVSPSEYLQPAASTAQDSQPSPLALLAATCSKIGPPAVEAAVTPPAPPQPTPRKLVPIKPAPLPLGSGKNSFGILSSKGNLFQIQGSQVGTSYPGGQLVFAIQNPTVISKGTRSSANIQYQTVPQIQAAGGQTIQVQPNLTNQIQIIPGTNQAILTPSSSSHKPVPIKPAPAQKSGASPVQGSSNVVKLTGGSNVTLTLPVNNLVNAAESSTQAQVIAESPSKPGKKTRKKAMSPSQPSTVAVAEQVETVLIETTAENIIQAGNNLLIVQSPGSGQPAVVQQVQVVQPKQESQVVQIPQQALRVVQAASATLPTVPQKSSQNIQIQTTESTPTQVYFKTPSGELQTVLLQEAPAVTVAPSSTSCSSPVSRNSGTASSSKKPTARKERPLPKIAPAGGVISLSAAQLAAAAQAMQTININGVQVQGVPVTITNAGGQQQLTVQNVSGNNLTISGLSPTQIQLQMEQALAGEMQPGEKRRRMACTCPNCKDGEKRPGDQGKKKHICHIPECGRTFRKTSLLRAHVRLHTGERPFVCNWVFCGKRFTRSDELQRHARTHTGDKRFECAQCQKRFMRSDHLTKHYKTHLITKNL</sequence>
<evidence type="ECO:0000259" key="17">
    <source>
        <dbReference type="PROSITE" id="PS50157"/>
    </source>
</evidence>
<dbReference type="OrthoDB" id="6365676at2759"/>
<dbReference type="FunFam" id="3.30.160.60:FF:000014">
    <property type="entry name" value="Transcription factor Sp3"/>
    <property type="match status" value="1"/>
</dbReference>
<keyword evidence="5 15" id="KW-0863">Zinc-finger</keyword>
<keyword evidence="8" id="KW-0238">DNA-binding</keyword>
<dbReference type="HOGENOM" id="CLU_034267_0_0_1"/>
<dbReference type="Ensembl" id="ENSMGAT00000009009.3">
    <property type="protein sequence ID" value="ENSMGAP00000008219.3"/>
    <property type="gene ID" value="ENSMGAG00000008043.3"/>
</dbReference>
<dbReference type="GO" id="GO:0005654">
    <property type="term" value="C:nucleoplasm"/>
    <property type="evidence" value="ECO:0007669"/>
    <property type="project" value="Ensembl"/>
</dbReference>
<evidence type="ECO:0000256" key="5">
    <source>
        <dbReference type="ARBA" id="ARBA00022771"/>
    </source>
</evidence>
<keyword evidence="4" id="KW-0677">Repeat</keyword>
<evidence type="ECO:0000256" key="7">
    <source>
        <dbReference type="ARBA" id="ARBA00023015"/>
    </source>
</evidence>
<reference evidence="18" key="1">
    <citation type="journal article" date="2010" name="PLoS Biol.">
        <title>Multi-platform next-generation sequencing of the domestic turkey (Meleagris gallopavo): genome assembly and analysis.</title>
        <authorList>
            <person name="Dalloul R.A."/>
            <person name="Long J.A."/>
            <person name="Zimin A.V."/>
            <person name="Aslam L."/>
            <person name="Beal K."/>
            <person name="Blomberg L.A."/>
            <person name="Bouffard P."/>
            <person name="Burt D.W."/>
            <person name="Crasta O."/>
            <person name="Crooijmans R.P."/>
            <person name="Cooper K."/>
            <person name="Coulombe R.A."/>
            <person name="De S."/>
            <person name="Delany M.E."/>
            <person name="Dodgson J.B."/>
            <person name="Dong J.J."/>
            <person name="Evans C."/>
            <person name="Frederickson K.M."/>
            <person name="Flicek P."/>
            <person name="Florea L."/>
            <person name="Folkerts O."/>
            <person name="Groenen M.A."/>
            <person name="Harkins T.T."/>
            <person name="Herrero J."/>
            <person name="Hoffmann S."/>
            <person name="Megens H.J."/>
            <person name="Jiang A."/>
            <person name="de Jong P."/>
            <person name="Kaiser P."/>
            <person name="Kim H."/>
            <person name="Kim K.W."/>
            <person name="Kim S."/>
            <person name="Langenberger D."/>
            <person name="Lee M.K."/>
            <person name="Lee T."/>
            <person name="Mane S."/>
            <person name="Marcais G."/>
            <person name="Marz M."/>
            <person name="McElroy A.P."/>
            <person name="Modise T."/>
            <person name="Nefedov M."/>
            <person name="Notredame C."/>
            <person name="Paton I.R."/>
            <person name="Payne W.S."/>
            <person name="Pertea G."/>
            <person name="Prickett D."/>
            <person name="Puiu D."/>
            <person name="Qioa D."/>
            <person name="Raineri E."/>
            <person name="Ruffier M."/>
            <person name="Salzberg S.L."/>
            <person name="Schatz M.C."/>
            <person name="Scheuring C."/>
            <person name="Schmidt C.J."/>
            <person name="Schroeder S."/>
            <person name="Searle S.M."/>
            <person name="Smith E.J."/>
            <person name="Smith J."/>
            <person name="Sonstegard T.S."/>
            <person name="Stadler P.F."/>
            <person name="Tafer H."/>
            <person name="Tu Z.J."/>
            <person name="Van Tassell C.P."/>
            <person name="Vilella A.J."/>
            <person name="Williams K.P."/>
            <person name="Yorke J.A."/>
            <person name="Zhang L."/>
            <person name="Zhang H.B."/>
            <person name="Zhang X."/>
            <person name="Zhang Y."/>
            <person name="Reed K.M."/>
        </authorList>
    </citation>
    <scope>NUCLEOTIDE SEQUENCE [LARGE SCALE GENOMIC DNA]</scope>
</reference>
<reference evidence="18" key="2">
    <citation type="submission" date="2025-08" db="UniProtKB">
        <authorList>
            <consortium name="Ensembl"/>
        </authorList>
    </citation>
    <scope>IDENTIFICATION</scope>
</reference>
<comment type="function">
    <text evidence="13">Binds to GC box promoters elements and selectively activates mRNA synthesis from genes that contain functional recognition sites.</text>
</comment>
<dbReference type="InParanoid" id="G1N7L9"/>
<proteinExistence type="inferred from homology"/>
<evidence type="ECO:0000256" key="3">
    <source>
        <dbReference type="ARBA" id="ARBA00022723"/>
    </source>
</evidence>
<evidence type="ECO:0000256" key="2">
    <source>
        <dbReference type="ARBA" id="ARBA00022553"/>
    </source>
</evidence>
<dbReference type="GO" id="GO:0042826">
    <property type="term" value="F:histone deacetylase binding"/>
    <property type="evidence" value="ECO:0007669"/>
    <property type="project" value="Ensembl"/>
</dbReference>
<comment type="subcellular location">
    <subcellularLocation>
        <location evidence="1">Nucleus</location>
    </subcellularLocation>
</comment>
<evidence type="ECO:0000256" key="12">
    <source>
        <dbReference type="ARBA" id="ARBA00038409"/>
    </source>
</evidence>
<dbReference type="AlphaFoldDB" id="G1N7L9"/>
<feature type="compositionally biased region" description="Polar residues" evidence="16">
    <location>
        <begin position="499"/>
        <end position="509"/>
    </location>
</feature>
<organism evidence="18 19">
    <name type="scientific">Meleagris gallopavo</name>
    <name type="common">Wild turkey</name>
    <dbReference type="NCBI Taxonomy" id="9103"/>
    <lineage>
        <taxon>Eukaryota</taxon>
        <taxon>Metazoa</taxon>
        <taxon>Chordata</taxon>
        <taxon>Craniata</taxon>
        <taxon>Vertebrata</taxon>
        <taxon>Euteleostomi</taxon>
        <taxon>Archelosauria</taxon>
        <taxon>Archosauria</taxon>
        <taxon>Dinosauria</taxon>
        <taxon>Saurischia</taxon>
        <taxon>Theropoda</taxon>
        <taxon>Coelurosauria</taxon>
        <taxon>Aves</taxon>
        <taxon>Neognathae</taxon>
        <taxon>Galloanserae</taxon>
        <taxon>Galliformes</taxon>
        <taxon>Phasianidae</taxon>
        <taxon>Meleagridinae</taxon>
        <taxon>Meleagris</taxon>
    </lineage>
</organism>
<dbReference type="FunFam" id="3.30.160.60:FF:000455">
    <property type="entry name" value="Transcription factor Sp2"/>
    <property type="match status" value="1"/>
</dbReference>
<dbReference type="FunFam" id="3.30.160.60:FF:000421">
    <property type="entry name" value="Sp2 transcription factor"/>
    <property type="match status" value="1"/>
</dbReference>
<evidence type="ECO:0000256" key="14">
    <source>
        <dbReference type="ARBA" id="ARBA00067537"/>
    </source>
</evidence>
<evidence type="ECO:0000313" key="19">
    <source>
        <dbReference type="Proteomes" id="UP000001645"/>
    </source>
</evidence>
<dbReference type="GO" id="GO:0001227">
    <property type="term" value="F:DNA-binding transcription repressor activity, RNA polymerase II-specific"/>
    <property type="evidence" value="ECO:0007669"/>
    <property type="project" value="Ensembl"/>
</dbReference>
<protein>
    <recommendedName>
        <fullName evidence="14">Transcription factor Sp2</fullName>
    </recommendedName>
</protein>
<keyword evidence="2" id="KW-0597">Phosphoprotein</keyword>
<dbReference type="GO" id="GO:0000978">
    <property type="term" value="F:RNA polymerase II cis-regulatory region sequence-specific DNA binding"/>
    <property type="evidence" value="ECO:0007669"/>
    <property type="project" value="Ensembl"/>
</dbReference>
<dbReference type="CDD" id="cd22540">
    <property type="entry name" value="SP2_N"/>
    <property type="match status" value="1"/>
</dbReference>
<dbReference type="SUPFAM" id="SSF57667">
    <property type="entry name" value="beta-beta-alpha zinc fingers"/>
    <property type="match status" value="2"/>
</dbReference>
<dbReference type="Gene3D" id="3.30.160.60">
    <property type="entry name" value="Classic Zinc Finger"/>
    <property type="match status" value="3"/>
</dbReference>
<feature type="region of interest" description="Disordered" evidence="16">
    <location>
        <begin position="285"/>
        <end position="311"/>
    </location>
</feature>
<dbReference type="FunCoup" id="G1N7L9">
    <property type="interactions" value="128"/>
</dbReference>
<dbReference type="Pfam" id="PF00096">
    <property type="entry name" value="zf-C2H2"/>
    <property type="match status" value="3"/>
</dbReference>
<dbReference type="GO" id="GO:0008270">
    <property type="term" value="F:zinc ion binding"/>
    <property type="evidence" value="ECO:0007669"/>
    <property type="project" value="UniProtKB-KW"/>
</dbReference>
<evidence type="ECO:0000256" key="8">
    <source>
        <dbReference type="ARBA" id="ARBA00023125"/>
    </source>
</evidence>
<accession>G1N7L9</accession>
<evidence type="ECO:0000256" key="11">
    <source>
        <dbReference type="ARBA" id="ARBA00023242"/>
    </source>
</evidence>
<keyword evidence="10" id="KW-0804">Transcription</keyword>
<dbReference type="GeneTree" id="ENSGT00940000159590"/>
<evidence type="ECO:0000256" key="4">
    <source>
        <dbReference type="ARBA" id="ARBA00022737"/>
    </source>
</evidence>
<dbReference type="SMART" id="SM00355">
    <property type="entry name" value="ZnF_C2H2"/>
    <property type="match status" value="3"/>
</dbReference>
<evidence type="ECO:0000256" key="13">
    <source>
        <dbReference type="ARBA" id="ARBA00056082"/>
    </source>
</evidence>
<keyword evidence="6" id="KW-0862">Zinc</keyword>
<evidence type="ECO:0000256" key="16">
    <source>
        <dbReference type="SAM" id="MobiDB-lite"/>
    </source>
</evidence>
<evidence type="ECO:0000256" key="15">
    <source>
        <dbReference type="PROSITE-ProRule" id="PRU00042"/>
    </source>
</evidence>
<dbReference type="Proteomes" id="UP000001645">
    <property type="component" value="Unplaced"/>
</dbReference>
<evidence type="ECO:0000256" key="9">
    <source>
        <dbReference type="ARBA" id="ARBA00023159"/>
    </source>
</evidence>
<feature type="compositionally biased region" description="Low complexity" evidence="16">
    <location>
        <begin position="487"/>
        <end position="498"/>
    </location>
</feature>
<feature type="domain" description="C2H2-type" evidence="17">
    <location>
        <begin position="661"/>
        <end position="690"/>
    </location>
</feature>
<dbReference type="Bgee" id="ENSMGAG00000008043">
    <property type="expression patterns" value="Expressed in bursa of Fabricius and 17 other cell types or tissues"/>
</dbReference>